<dbReference type="EMBL" id="PVTZ01000001">
    <property type="protein sequence ID" value="PRZ17212.1"/>
    <property type="molecule type" value="Genomic_DNA"/>
</dbReference>
<accession>A0ABX5EU01</accession>
<evidence type="ECO:0000313" key="3">
    <source>
        <dbReference type="Proteomes" id="UP000238836"/>
    </source>
</evidence>
<keyword evidence="3" id="KW-1185">Reference proteome</keyword>
<organism evidence="2 3">
    <name type="scientific">Laceyella sediminis</name>
    <dbReference type="NCBI Taxonomy" id="573074"/>
    <lineage>
        <taxon>Bacteria</taxon>
        <taxon>Bacillati</taxon>
        <taxon>Bacillota</taxon>
        <taxon>Bacilli</taxon>
        <taxon>Bacillales</taxon>
        <taxon>Thermoactinomycetaceae</taxon>
        <taxon>Laceyella</taxon>
    </lineage>
</organism>
<protein>
    <submittedName>
        <fullName evidence="2">SMI1/KNR4 family protein SUKH-1</fullName>
    </submittedName>
</protein>
<sequence>MINFIPKEDKLNPDVFSDLEKLTGVKMPNDFVEFYCNHSAIESTEGDLFIDVDNEPLQFDDLFPVEYMIEKVEQLLQHGLNPNQQGVVIPFGYDSALNWFCFHFENGTSTPNIIWMNSEQLVLEGSQLSGIIKVRDTFTNFLSDLYEEE</sequence>
<evidence type="ECO:0000259" key="1">
    <source>
        <dbReference type="Pfam" id="PF09346"/>
    </source>
</evidence>
<dbReference type="Proteomes" id="UP000238836">
    <property type="component" value="Unassembled WGS sequence"/>
</dbReference>
<dbReference type="RefSeq" id="WP_106341512.1">
    <property type="nucleotide sequence ID" value="NZ_PVTZ01000001.1"/>
</dbReference>
<dbReference type="SUPFAM" id="SSF160631">
    <property type="entry name" value="SMI1/KNR4-like"/>
    <property type="match status" value="1"/>
</dbReference>
<evidence type="ECO:0000313" key="2">
    <source>
        <dbReference type="EMBL" id="PRZ17212.1"/>
    </source>
</evidence>
<feature type="domain" description="Knr4/Smi1-like" evidence="1">
    <location>
        <begin position="12"/>
        <end position="143"/>
    </location>
</feature>
<dbReference type="InterPro" id="IPR018958">
    <property type="entry name" value="Knr4/Smi1-like_dom"/>
</dbReference>
<dbReference type="InterPro" id="IPR037883">
    <property type="entry name" value="Knr4/Smi1-like_sf"/>
</dbReference>
<reference evidence="2 3" key="1">
    <citation type="submission" date="2018-03" db="EMBL/GenBank/DDBJ databases">
        <title>Genomic Encyclopedia of Archaeal and Bacterial Type Strains, Phase II (KMG-II): from individual species to whole genera.</title>
        <authorList>
            <person name="Goeker M."/>
        </authorList>
    </citation>
    <scope>NUCLEOTIDE SEQUENCE [LARGE SCALE GENOMIC DNA]</scope>
    <source>
        <strain evidence="2 3">RHA1</strain>
    </source>
</reference>
<dbReference type="Pfam" id="PF09346">
    <property type="entry name" value="SMI1_KNR4"/>
    <property type="match status" value="1"/>
</dbReference>
<proteinExistence type="predicted"/>
<comment type="caution">
    <text evidence="2">The sequence shown here is derived from an EMBL/GenBank/DDBJ whole genome shotgun (WGS) entry which is preliminary data.</text>
</comment>
<name>A0ABX5EU01_9BACL</name>
<dbReference type="Gene3D" id="3.40.1580.10">
    <property type="entry name" value="SMI1/KNR4-like"/>
    <property type="match status" value="1"/>
</dbReference>
<gene>
    <name evidence="2" type="ORF">CLV36_101313</name>
</gene>